<dbReference type="AlphaFoldDB" id="A0A285RCA9"/>
<keyword evidence="2" id="KW-1003">Cell membrane</keyword>
<evidence type="ECO:0000256" key="8">
    <source>
        <dbReference type="SAM" id="Phobius"/>
    </source>
</evidence>
<keyword evidence="3 8" id="KW-0472">Membrane</keyword>
<dbReference type="Gene3D" id="6.10.340.10">
    <property type="match status" value="1"/>
</dbReference>
<dbReference type="Pfam" id="PF00015">
    <property type="entry name" value="MCPsignal"/>
    <property type="match status" value="1"/>
</dbReference>
<evidence type="ECO:0000313" key="12">
    <source>
        <dbReference type="Proteomes" id="UP000219636"/>
    </source>
</evidence>
<dbReference type="RefSeq" id="WP_097071676.1">
    <property type="nucleotide sequence ID" value="NZ_OBMQ01000001.1"/>
</dbReference>
<dbReference type="SMART" id="SM00283">
    <property type="entry name" value="MA"/>
    <property type="match status" value="1"/>
</dbReference>
<protein>
    <submittedName>
        <fullName evidence="11">Methyl-accepting chemotaxis protein</fullName>
    </submittedName>
</protein>
<dbReference type="Pfam" id="PF00672">
    <property type="entry name" value="HAMP"/>
    <property type="match status" value="1"/>
</dbReference>
<keyword evidence="7" id="KW-0175">Coiled coil</keyword>
<keyword evidence="12" id="KW-1185">Reference proteome</keyword>
<dbReference type="PROSITE" id="PS50885">
    <property type="entry name" value="HAMP"/>
    <property type="match status" value="1"/>
</dbReference>
<comment type="similarity">
    <text evidence="5">Belongs to the methyl-accepting chemotaxis (MCP) protein family.</text>
</comment>
<evidence type="ECO:0000256" key="7">
    <source>
        <dbReference type="SAM" id="Coils"/>
    </source>
</evidence>
<evidence type="ECO:0000256" key="5">
    <source>
        <dbReference type="ARBA" id="ARBA00029447"/>
    </source>
</evidence>
<sequence length="431" mass="47293">MKNNKNFNLRRKLVLFVGVLALITYSTSFIFIHYLHPMFFSKIIPNLIVFEFLTYALGILWSSILAAIFSVILVKPLQNLEETATLVAEGKIGRDVEIRNSRDEIQSVAEAFQLMLTNLRQMVDSIEGNFKKTNETIINLSDQTASASRKAEGIAETVSQISEGAEASAVAVQETVEAIEDVRLLASEVNERALDSATQSKKIISNLESTTNSIQGLVSSIQQIANGNEKALDNIHQLEKNAEQIERIISLVGDIAAQTNLLALNASIEAARAGEHGKGFAVVAEEVRGLADESGKAVQGITALIKAMQENVNLVVKQMKEQVTFAVKESSKVSETTAIVEGMASSVREMADAVVDISQLVERQMINIETTARQSQEVAAIAEQTSAGAQEVRGSTEEQAYAIEQVEKLSQDLKRQSEELYRMIQQFDRSK</sequence>
<evidence type="ECO:0000256" key="4">
    <source>
        <dbReference type="ARBA" id="ARBA00023224"/>
    </source>
</evidence>
<dbReference type="InterPro" id="IPR003660">
    <property type="entry name" value="HAMP_dom"/>
</dbReference>
<dbReference type="GO" id="GO:0005886">
    <property type="term" value="C:plasma membrane"/>
    <property type="evidence" value="ECO:0007669"/>
    <property type="project" value="UniProtKB-SubCell"/>
</dbReference>
<proteinExistence type="inferred from homology"/>
<dbReference type="PROSITE" id="PS50111">
    <property type="entry name" value="CHEMOTAXIS_TRANSDUC_2"/>
    <property type="match status" value="1"/>
</dbReference>
<feature type="domain" description="Methyl-accepting transducer" evidence="9">
    <location>
        <begin position="143"/>
        <end position="379"/>
    </location>
</feature>
<evidence type="ECO:0000259" key="9">
    <source>
        <dbReference type="PROSITE" id="PS50111"/>
    </source>
</evidence>
<reference evidence="12" key="1">
    <citation type="submission" date="2017-08" db="EMBL/GenBank/DDBJ databases">
        <authorList>
            <person name="Varghese N."/>
            <person name="Submissions S."/>
        </authorList>
    </citation>
    <scope>NUCLEOTIDE SEQUENCE [LARGE SCALE GENOMIC DNA]</scope>
    <source>
        <strain evidence="12">JC22</strain>
    </source>
</reference>
<dbReference type="InterPro" id="IPR004089">
    <property type="entry name" value="MCPsignal_dom"/>
</dbReference>
<feature type="transmembrane region" description="Helical" evidence="8">
    <location>
        <begin position="52"/>
        <end position="74"/>
    </location>
</feature>
<comment type="subcellular location">
    <subcellularLocation>
        <location evidence="1">Cell membrane</location>
    </subcellularLocation>
</comment>
<dbReference type="CDD" id="cd06225">
    <property type="entry name" value="HAMP"/>
    <property type="match status" value="1"/>
</dbReference>
<evidence type="ECO:0000256" key="3">
    <source>
        <dbReference type="ARBA" id="ARBA00023136"/>
    </source>
</evidence>
<feature type="transmembrane region" description="Helical" evidence="8">
    <location>
        <begin position="12"/>
        <end position="32"/>
    </location>
</feature>
<evidence type="ECO:0000313" key="11">
    <source>
        <dbReference type="EMBL" id="SOB90017.1"/>
    </source>
</evidence>
<dbReference type="Gene3D" id="1.10.287.950">
    <property type="entry name" value="Methyl-accepting chemotaxis protein"/>
    <property type="match status" value="1"/>
</dbReference>
<feature type="coiled-coil region" evidence="7">
    <location>
        <begin position="221"/>
        <end position="248"/>
    </location>
</feature>
<keyword evidence="4 6" id="KW-0807">Transducer</keyword>
<evidence type="ECO:0000256" key="6">
    <source>
        <dbReference type="PROSITE-ProRule" id="PRU00284"/>
    </source>
</evidence>
<name>A0A285RCA9_9BACL</name>
<organism evidence="11 12">
    <name type="scientific">Ureibacillus xyleni</name>
    <dbReference type="NCBI Taxonomy" id="614648"/>
    <lineage>
        <taxon>Bacteria</taxon>
        <taxon>Bacillati</taxon>
        <taxon>Bacillota</taxon>
        <taxon>Bacilli</taxon>
        <taxon>Bacillales</taxon>
        <taxon>Caryophanaceae</taxon>
        <taxon>Ureibacillus</taxon>
    </lineage>
</organism>
<dbReference type="Proteomes" id="UP000219636">
    <property type="component" value="Unassembled WGS sequence"/>
</dbReference>
<gene>
    <name evidence="11" type="ORF">SAMN05880501_10185</name>
</gene>
<evidence type="ECO:0000259" key="10">
    <source>
        <dbReference type="PROSITE" id="PS50885"/>
    </source>
</evidence>
<dbReference type="PANTHER" id="PTHR32089:SF114">
    <property type="entry name" value="METHYL-ACCEPTING CHEMOTAXIS PROTEIN MCPB"/>
    <property type="match status" value="1"/>
</dbReference>
<feature type="domain" description="HAMP" evidence="10">
    <location>
        <begin position="71"/>
        <end position="124"/>
    </location>
</feature>
<keyword evidence="8" id="KW-1133">Transmembrane helix</keyword>
<dbReference type="SMART" id="SM00304">
    <property type="entry name" value="HAMP"/>
    <property type="match status" value="1"/>
</dbReference>
<evidence type="ECO:0000256" key="2">
    <source>
        <dbReference type="ARBA" id="ARBA00022475"/>
    </source>
</evidence>
<dbReference type="PANTHER" id="PTHR32089">
    <property type="entry name" value="METHYL-ACCEPTING CHEMOTAXIS PROTEIN MCPB"/>
    <property type="match status" value="1"/>
</dbReference>
<dbReference type="SUPFAM" id="SSF58104">
    <property type="entry name" value="Methyl-accepting chemotaxis protein (MCP) signaling domain"/>
    <property type="match status" value="1"/>
</dbReference>
<dbReference type="EMBL" id="OBMQ01000001">
    <property type="protein sequence ID" value="SOB90017.1"/>
    <property type="molecule type" value="Genomic_DNA"/>
</dbReference>
<dbReference type="OrthoDB" id="2489132at2"/>
<evidence type="ECO:0000256" key="1">
    <source>
        <dbReference type="ARBA" id="ARBA00004236"/>
    </source>
</evidence>
<dbReference type="GO" id="GO:0007165">
    <property type="term" value="P:signal transduction"/>
    <property type="evidence" value="ECO:0007669"/>
    <property type="project" value="UniProtKB-KW"/>
</dbReference>
<keyword evidence="8" id="KW-0812">Transmembrane</keyword>
<accession>A0A285RCA9</accession>